<dbReference type="InterPro" id="IPR011050">
    <property type="entry name" value="Pectin_lyase_fold/virulence"/>
</dbReference>
<dbReference type="Pfam" id="PF16403">
    <property type="entry name" value="Bact_surface_Ig-like"/>
    <property type="match status" value="2"/>
</dbReference>
<reference evidence="4 5" key="1">
    <citation type="submission" date="2015-01" db="EMBL/GenBank/DDBJ databases">
        <authorList>
            <person name="Aslett A.Martin."/>
            <person name="De Silva Nishadi"/>
        </authorList>
    </citation>
    <scope>NUCLEOTIDE SEQUENCE [LARGE SCALE GENOMIC DNA]</scope>
    <source>
        <strain evidence="4 5">R28058</strain>
    </source>
</reference>
<dbReference type="Pfam" id="PF20585">
    <property type="entry name" value="Pectate_lyase_5"/>
    <property type="match status" value="1"/>
</dbReference>
<gene>
    <name evidence="4" type="ORF">R28058_12741</name>
</gene>
<name>A0A0C7QJ86_PARSO</name>
<dbReference type="InterPro" id="IPR046776">
    <property type="entry name" value="Pectate_lyase_5"/>
</dbReference>
<dbReference type="SUPFAM" id="SSF51126">
    <property type="entry name" value="Pectin lyase-like"/>
    <property type="match status" value="1"/>
</dbReference>
<proteinExistence type="predicted"/>
<sequence length="1053" mass="118473">MKKVIIGSLLTIMISNNFVYAEELKCEILDRSETVKILEKNTSLSTTVLTVSDFVDFKKVLETYNVSNKTINITNDIMFTDNLTISSKNKNVIINGNGKKIDLNNNYKFIVKANNTTLNNIKFTNYKSSGLTVYAAYDITLSNLILSGKDINVENTQRSTVGIDIYKSTVKLDNIFSKNHLYRGMQVRCGSTVDILSKNNHTNDKVHIQSIKDSVDSDNIINDINGFYLKGEQKENNGKTTIDYFSKVEDVGSIKPKKSNVNAKTNTEVKNPDGSYIRLAGDGIADDTENLEKLIKYAALNGKEIYFPAGVYKISRDIDLSKMNLPELSNFTLSGDKNGLTIFDASLNSEKMIKLKSEEYKPVMNNVNVNNIVFNNMGLAFNGSNKKGISLNNNVFMNGKYTGEKDSLGNIIKATMIPYIEVKNSTYLIEKNVFLRGNNYPGRGVSTYRSKNTIIKDNFFGKLEGINDASRMLPPEVINKLNLINNGSKKTLGDNLKVTKSQGNFLTAVNNERYDENVYITNNYFNMDKTRNINSNFGTDVLIFGINVAKHGQRRDHIIYSKGYNGLNIYGNYFEGMENGVAGGIKIRNGKNAYVGSNHFKDVPILTYIYGDLTRKECVLYNTTIYNNLLYQTANFRGRGTGILYYQSYRDGDNLSFKVNNTDGTTSTNIWNNAYGDVQNFLVYKNKFMSNGRGQITISGRAQTAYKNNQFLSNGNKYVDNGMLVNYNSGNLKLPESPESDILTKLNDGYKQYKNVSIPLTSEDVDYKYINKEIDKANKFYGEVEKNNLIGVLGGQYSKDMAKELKALLLETTELIKSKSLNQRDTNKKVTLIQETLEKLKASVKKYAPKIKGIDNIRVKIGEKFDPLNKVTAIDEEDGDLTNKIRVSGKVDTSKAGNYSITYQVTDSDKNTVKYNRIVMVENNNAPKIKGIDNIRVKIGEKFDPLNKVTAIDEEDGDLTNKIRVSGKVDTSKAGNYSITYQVTDSDKNTVKYDRSIIKENNNISNYDKDNLNNELNNSKNPKTGDNIFNYILVVIMSLLVIPLVNRKKKYIK</sequence>
<keyword evidence="1" id="KW-0812">Transmembrane</keyword>
<organism evidence="4 5">
    <name type="scientific">Paraclostridium sordellii</name>
    <name type="common">Clostridium sordellii</name>
    <dbReference type="NCBI Taxonomy" id="1505"/>
    <lineage>
        <taxon>Bacteria</taxon>
        <taxon>Bacillati</taxon>
        <taxon>Bacillota</taxon>
        <taxon>Clostridia</taxon>
        <taxon>Peptostreptococcales</taxon>
        <taxon>Peptostreptococcaceae</taxon>
        <taxon>Paraclostridium</taxon>
    </lineage>
</organism>
<evidence type="ECO:0000256" key="1">
    <source>
        <dbReference type="SAM" id="Phobius"/>
    </source>
</evidence>
<evidence type="ECO:0000259" key="3">
    <source>
        <dbReference type="Pfam" id="PF16403"/>
    </source>
</evidence>
<dbReference type="InterPro" id="IPR013783">
    <property type="entry name" value="Ig-like_fold"/>
</dbReference>
<evidence type="ECO:0000259" key="2">
    <source>
        <dbReference type="Pfam" id="PF12708"/>
    </source>
</evidence>
<accession>A0A0C7QJ86</accession>
<dbReference type="AlphaFoldDB" id="A0A0C7QJ86"/>
<dbReference type="InterPro" id="IPR024535">
    <property type="entry name" value="RHGA/B-epi-like_pectate_lyase"/>
</dbReference>
<feature type="transmembrane region" description="Helical" evidence="1">
    <location>
        <begin position="1028"/>
        <end position="1045"/>
    </location>
</feature>
<feature type="domain" description="Pesticidal crystal protein Cry22Aa Ig-like" evidence="3">
    <location>
        <begin position="928"/>
        <end position="998"/>
    </location>
</feature>
<feature type="domain" description="Rhamnogalacturonase A/B/Epimerase-like pectate lyase" evidence="2">
    <location>
        <begin position="280"/>
        <end position="361"/>
    </location>
</feature>
<dbReference type="Gene3D" id="2.160.20.10">
    <property type="entry name" value="Single-stranded right-handed beta-helix, Pectin lyase-like"/>
    <property type="match status" value="1"/>
</dbReference>
<dbReference type="GO" id="GO:0006508">
    <property type="term" value="P:proteolysis"/>
    <property type="evidence" value="ECO:0007669"/>
    <property type="project" value="UniProtKB-KW"/>
</dbReference>
<evidence type="ECO:0000313" key="4">
    <source>
        <dbReference type="EMBL" id="CEQ03541.1"/>
    </source>
</evidence>
<keyword evidence="1" id="KW-1133">Transmembrane helix</keyword>
<dbReference type="RefSeq" id="WP_055341846.1">
    <property type="nucleotide sequence ID" value="NZ_CEKZ01000003.1"/>
</dbReference>
<keyword evidence="4" id="KW-0378">Hydrolase</keyword>
<keyword evidence="1" id="KW-0472">Membrane</keyword>
<dbReference type="InterPro" id="IPR032179">
    <property type="entry name" value="Cry22Aa_Ig-like"/>
</dbReference>
<dbReference type="Pfam" id="PF12708">
    <property type="entry name" value="Pect-lyase_RHGA_epim"/>
    <property type="match status" value="1"/>
</dbReference>
<evidence type="ECO:0000313" key="5">
    <source>
        <dbReference type="Proteomes" id="UP000049127"/>
    </source>
</evidence>
<feature type="domain" description="Pesticidal crystal protein Cry22Aa Ig-like" evidence="3">
    <location>
        <begin position="850"/>
        <end position="921"/>
    </location>
</feature>
<dbReference type="InterPro" id="IPR012334">
    <property type="entry name" value="Pectin_lyas_fold"/>
</dbReference>
<dbReference type="GO" id="GO:0008233">
    <property type="term" value="F:peptidase activity"/>
    <property type="evidence" value="ECO:0007669"/>
    <property type="project" value="UniProtKB-KW"/>
</dbReference>
<protein>
    <submittedName>
        <fullName evidence="4">Neutral protease A</fullName>
    </submittedName>
</protein>
<dbReference type="EMBL" id="CEKZ01000003">
    <property type="protein sequence ID" value="CEQ03541.1"/>
    <property type="molecule type" value="Genomic_DNA"/>
</dbReference>
<dbReference type="Gene3D" id="2.60.40.10">
    <property type="entry name" value="Immunoglobulins"/>
    <property type="match status" value="2"/>
</dbReference>
<dbReference type="Proteomes" id="UP000049127">
    <property type="component" value="Unassembled WGS sequence"/>
</dbReference>
<keyword evidence="4" id="KW-0645">Protease</keyword>